<gene>
    <name evidence="1" type="ORF">QYS47_34255</name>
</gene>
<organism evidence="1">
    <name type="scientific">Marivirga arenosa</name>
    <dbReference type="NCBI Taxonomy" id="3059076"/>
    <lineage>
        <taxon>Bacteria</taxon>
        <taxon>Pseudomonadati</taxon>
        <taxon>Bacteroidota</taxon>
        <taxon>Cytophagia</taxon>
        <taxon>Cytophagales</taxon>
        <taxon>Marivirgaceae</taxon>
        <taxon>Marivirga</taxon>
    </lineage>
</organism>
<accession>A0AA51ZVL1</accession>
<sequence>MISASVNTIYVIESLPKDERQTGAELYNDIIKRYAEFSQRDLKLITYHIKLSSKDELLNLLDHLKSTIPNMNLGLLIHIESHGSEDGIHLANGDMVSWSELQEPLYTINYEADNKLYISMANCYGRFLYKTIDTAKKAPFCAFLSTSKKISPSEIGEYFDPFFDQLIKLRDFILAYKARENFESKFYYKDVEMIFDEALIKWDEDINSNPELKRGFFDGIKQDYQKIEENKPWAPKATDQNIDFVLEQAKKDYILQLKNVFLFGKGRFGRAIDNND</sequence>
<dbReference type="KEGG" id="marp:QYS47_34255"/>
<dbReference type="Proteomes" id="UP001232019">
    <property type="component" value="Chromosome"/>
</dbReference>
<reference evidence="1" key="1">
    <citation type="submission" date="2023-08" db="EMBL/GenBank/DDBJ databases">
        <title>Comparative genomics and taxonomic characterization of three novel marine species of genus Marivirga.</title>
        <authorList>
            <person name="Muhammad N."/>
            <person name="Kim S.-G."/>
        </authorList>
    </citation>
    <scope>NUCLEOTIDE SEQUENCE</scope>
    <source>
        <strain evidence="1">BKB1-2</strain>
    </source>
</reference>
<protein>
    <submittedName>
        <fullName evidence="1">Uncharacterized protein</fullName>
    </submittedName>
</protein>
<name>A0AA51ZVL1_9BACT</name>
<dbReference type="EMBL" id="CP129968">
    <property type="protein sequence ID" value="WNB17551.1"/>
    <property type="molecule type" value="Genomic_DNA"/>
</dbReference>
<proteinExistence type="predicted"/>
<dbReference type="AlphaFoldDB" id="A0AA51ZVL1"/>
<evidence type="ECO:0000313" key="1">
    <source>
        <dbReference type="EMBL" id="WNB17551.1"/>
    </source>
</evidence>
<dbReference type="RefSeq" id="WP_322347040.1">
    <property type="nucleotide sequence ID" value="NZ_CP129968.2"/>
</dbReference>